<accession>A0A940WHC4</accession>
<dbReference type="AlphaFoldDB" id="A0A940WHC4"/>
<dbReference type="CDD" id="cd00085">
    <property type="entry name" value="HNHc"/>
    <property type="match status" value="1"/>
</dbReference>
<gene>
    <name evidence="5" type="ORF">JOL79_17395</name>
</gene>
<keyword evidence="6" id="KW-1185">Reference proteome</keyword>
<feature type="compositionally biased region" description="Basic and acidic residues" evidence="2">
    <location>
        <begin position="402"/>
        <end position="415"/>
    </location>
</feature>
<evidence type="ECO:0000313" key="6">
    <source>
        <dbReference type="Proteomes" id="UP000674234"/>
    </source>
</evidence>
<dbReference type="InterPro" id="IPR003870">
    <property type="entry name" value="DUF222"/>
</dbReference>
<dbReference type="Pfam" id="PF02720">
    <property type="entry name" value="DUF222"/>
    <property type="match status" value="1"/>
</dbReference>
<feature type="region of interest" description="Disordered" evidence="2">
    <location>
        <begin position="569"/>
        <end position="589"/>
    </location>
</feature>
<dbReference type="Pfam" id="PF01844">
    <property type="entry name" value="HNH"/>
    <property type="match status" value="1"/>
</dbReference>
<dbReference type="GO" id="GO:0004519">
    <property type="term" value="F:endonuclease activity"/>
    <property type="evidence" value="ECO:0007669"/>
    <property type="project" value="InterPro"/>
</dbReference>
<feature type="compositionally biased region" description="Basic and acidic residues" evidence="2">
    <location>
        <begin position="706"/>
        <end position="722"/>
    </location>
</feature>
<evidence type="ECO:0000313" key="5">
    <source>
        <dbReference type="EMBL" id="MBP2705590.1"/>
    </source>
</evidence>
<dbReference type="GO" id="GO:0003676">
    <property type="term" value="F:nucleic acid binding"/>
    <property type="evidence" value="ECO:0007669"/>
    <property type="project" value="InterPro"/>
</dbReference>
<sequence>MAAHLASPLPSDHGGLPRASGDESSTIHTGPALDEPGDRGPHGGWLWDSVDRGPVPIPEGIAVMPPGPELARILADVNVATVSGYDTVEVVRAAYRQCCHDRARFLYALLEAGLREPFSGAAVRRLGVPDEFAPDEARAALVWSRRRADSTFELAWNVHRRLPVLGEAMLAGDLDEPRAAAFIRWTAGLTDEQAVLICEQLVGQAAAWTVGELIDHIQRRALAIDPDWARRRYAEAVRRRRVVGVRNDDGTASVSGQDLPIDRAAAGCDRIDEMARSCKRSGDRRPIDHIRADLFLGSLDGTFEGLSDEQIVAWVLTHPFIEPPLPGDDAPGDPGTATVAEPPAEPAPARVLAPAHVGPGRQPRAAGDAGQNAGEDTRPDSCEDTLPDSCEDTLPDSCEGTLPDRCEDTRSDSCGEAHSSSSAGGHKDRRDTNAGPVSDVTVTGRAWPVRELRVEVTSLLGRDEHPAELPGWGFIHAPLARQILTQMTGAEWRFAVCDEDGRLLHAGITRRRPADGGKVSRRSTETVRRPAVVELQISLATLRELAADPDTTGPWATVVADLARQVAGGVTGPPGRPERSIVGSPGNGAGPRRAGAILRRYVQIRGRVCSWPGCRVPATNTDQDHAVDWLAKGRTEERNLDLVCRHDHRAKHQGGWRVALPESGVVVWTSPLGHVYPVPLPPIMAKLLAPAPRNWPNTLAMPYRGEAEQKPLMRVDGGRRPPDPAPGGGREASRDLQSNHGAAGAGAGACAHAGACGDGACGDGAGDDRSEGAGGFPRLDAPPF</sequence>
<feature type="domain" description="DUF222" evidence="4">
    <location>
        <begin position="137"/>
        <end position="293"/>
    </location>
</feature>
<feature type="region of interest" description="Disordered" evidence="2">
    <location>
        <begin position="323"/>
        <end position="440"/>
    </location>
</feature>
<evidence type="ECO:0000259" key="3">
    <source>
        <dbReference type="Pfam" id="PF01844"/>
    </source>
</evidence>
<evidence type="ECO:0000259" key="4">
    <source>
        <dbReference type="Pfam" id="PF02720"/>
    </source>
</evidence>
<dbReference type="InterPro" id="IPR003615">
    <property type="entry name" value="HNH_nuc"/>
</dbReference>
<protein>
    <submittedName>
        <fullName evidence="5">DUF222 domain-containing protein</fullName>
    </submittedName>
</protein>
<comment type="similarity">
    <text evidence="1">Belongs to the Rv1128c/1148c/1588c/1702c/1945/3466 family.</text>
</comment>
<dbReference type="EMBL" id="JAFCNB010000008">
    <property type="protein sequence ID" value="MBP2705590.1"/>
    <property type="molecule type" value="Genomic_DNA"/>
</dbReference>
<name>A0A940WHC4_9ACTN</name>
<dbReference type="InterPro" id="IPR002711">
    <property type="entry name" value="HNH"/>
</dbReference>
<dbReference type="Proteomes" id="UP000674234">
    <property type="component" value="Unassembled WGS sequence"/>
</dbReference>
<feature type="domain" description="HNH" evidence="3">
    <location>
        <begin position="609"/>
        <end position="653"/>
    </location>
</feature>
<feature type="compositionally biased region" description="Low complexity" evidence="2">
    <location>
        <begin position="327"/>
        <end position="355"/>
    </location>
</feature>
<organism evidence="5 6">
    <name type="scientific">Microbispora oryzae</name>
    <dbReference type="NCBI Taxonomy" id="2806554"/>
    <lineage>
        <taxon>Bacteria</taxon>
        <taxon>Bacillati</taxon>
        <taxon>Actinomycetota</taxon>
        <taxon>Actinomycetes</taxon>
        <taxon>Streptosporangiales</taxon>
        <taxon>Streptosporangiaceae</taxon>
        <taxon>Microbispora</taxon>
    </lineage>
</organism>
<evidence type="ECO:0000256" key="1">
    <source>
        <dbReference type="ARBA" id="ARBA00023450"/>
    </source>
</evidence>
<feature type="compositionally biased region" description="Acidic residues" evidence="2">
    <location>
        <begin position="382"/>
        <end position="394"/>
    </location>
</feature>
<reference evidence="5" key="1">
    <citation type="submission" date="2021-02" db="EMBL/GenBank/DDBJ databases">
        <title>Draft genome sequence of Microbispora sp. RL4-1S isolated from rice leaves in Thailand.</title>
        <authorList>
            <person name="Muangham S."/>
            <person name="Duangmal K."/>
        </authorList>
    </citation>
    <scope>NUCLEOTIDE SEQUENCE</scope>
    <source>
        <strain evidence="5">RL4-1S</strain>
    </source>
</reference>
<feature type="region of interest" description="Disordered" evidence="2">
    <location>
        <begin position="706"/>
        <end position="784"/>
    </location>
</feature>
<proteinExistence type="inferred from homology"/>
<evidence type="ECO:0000256" key="2">
    <source>
        <dbReference type="SAM" id="MobiDB-lite"/>
    </source>
</evidence>
<dbReference type="GO" id="GO:0008270">
    <property type="term" value="F:zinc ion binding"/>
    <property type="evidence" value="ECO:0007669"/>
    <property type="project" value="InterPro"/>
</dbReference>
<comment type="caution">
    <text evidence="5">The sequence shown here is derived from an EMBL/GenBank/DDBJ whole genome shotgun (WGS) entry which is preliminary data.</text>
</comment>
<feature type="region of interest" description="Disordered" evidence="2">
    <location>
        <begin position="1"/>
        <end position="49"/>
    </location>
</feature>
<dbReference type="RefSeq" id="WP_210156862.1">
    <property type="nucleotide sequence ID" value="NZ_JAFCNB010000008.1"/>
</dbReference>